<evidence type="ECO:0000313" key="4">
    <source>
        <dbReference type="Proteomes" id="UP001167919"/>
    </source>
</evidence>
<organism evidence="1 4">
    <name type="scientific">Oenococcus sicerae</name>
    <dbReference type="NCBI Taxonomy" id="2203724"/>
    <lineage>
        <taxon>Bacteria</taxon>
        <taxon>Bacillati</taxon>
        <taxon>Bacillota</taxon>
        <taxon>Bacilli</taxon>
        <taxon>Lactobacillales</taxon>
        <taxon>Lactobacillaceae</taxon>
        <taxon>Oenococcus</taxon>
    </lineage>
</organism>
<dbReference type="EMBL" id="SDWY01000001">
    <property type="protein sequence ID" value="MDN6899602.1"/>
    <property type="molecule type" value="Genomic_DNA"/>
</dbReference>
<dbReference type="AlphaFoldDB" id="A0AAJ1VPZ6"/>
<dbReference type="RefSeq" id="WP_128686757.1">
    <property type="nucleotide sequence ID" value="NZ_CP029684.2"/>
</dbReference>
<dbReference type="Proteomes" id="UP001167919">
    <property type="component" value="Unassembled WGS sequence"/>
</dbReference>
<evidence type="ECO:0000313" key="2">
    <source>
        <dbReference type="EMBL" id="QAS70290.1"/>
    </source>
</evidence>
<keyword evidence="3" id="KW-1185">Reference proteome</keyword>
<gene>
    <name evidence="2" type="ORF">DLJ48_07030</name>
    <name evidence="1" type="ORF">EVC35_01080</name>
</gene>
<dbReference type="Proteomes" id="UP000286907">
    <property type="component" value="Chromosome"/>
</dbReference>
<reference evidence="1" key="2">
    <citation type="submission" date="2019-01" db="EMBL/GenBank/DDBJ databases">
        <title>Oenococcus sicerae UCMA17102.</title>
        <authorList>
            <person name="Cousin F.J."/>
            <person name="Le Guellec R."/>
            <person name="Cretenet M."/>
        </authorList>
    </citation>
    <scope>NUCLEOTIDE SEQUENCE</scope>
    <source>
        <strain evidence="1">UCMA17102</strain>
    </source>
</reference>
<sequence length="126" mass="14174">MTTIASYEEIKKNYNQLVSEKYQLPDILKNDGQILVLDSDPIKITMDLQNGQVQSIQIHSSKDGDHAWDEVFEGFEQGMGWSSMNFYNAYRSAVTEHQTTVGKAHGIQAIHESPTANDLTVTISRI</sequence>
<proteinExistence type="predicted"/>
<reference evidence="2 3" key="1">
    <citation type="journal article" date="2019" name="Syst. Appl. Microbiol.">
        <title>Oenococcus sicerae sp. nov., isolated from French cider.</title>
        <authorList>
            <person name="Cousin F.J."/>
            <person name="Le Guellec R."/>
            <person name="Chagnot C."/>
            <person name="Goux D."/>
            <person name="Dalmasso M."/>
            <person name="Laplace J.M."/>
            <person name="Cretenet M."/>
        </authorList>
    </citation>
    <scope>NUCLEOTIDE SEQUENCE [LARGE SCALE GENOMIC DNA]</scope>
    <source>
        <strain evidence="2 3">UCMA 15228</strain>
    </source>
</reference>
<protein>
    <submittedName>
        <fullName evidence="1">Uncharacterized protein</fullName>
    </submittedName>
</protein>
<accession>A0AAJ1VPZ6</accession>
<evidence type="ECO:0000313" key="3">
    <source>
        <dbReference type="Proteomes" id="UP000286907"/>
    </source>
</evidence>
<dbReference type="EMBL" id="CP029684">
    <property type="protein sequence ID" value="QAS70290.1"/>
    <property type="molecule type" value="Genomic_DNA"/>
</dbReference>
<evidence type="ECO:0000313" key="1">
    <source>
        <dbReference type="EMBL" id="MDN6899602.1"/>
    </source>
</evidence>
<reference evidence="2" key="3">
    <citation type="submission" date="2020-01" db="EMBL/GenBank/DDBJ databases">
        <authorList>
            <person name="Cousin F.J."/>
            <person name="Le Guellec R."/>
            <person name="Cretenet M."/>
        </authorList>
    </citation>
    <scope>NUCLEOTIDE SEQUENCE</scope>
    <source>
        <strain evidence="2">UCMA 15228</strain>
    </source>
</reference>
<name>A0AAJ1VPZ6_9LACO</name>